<dbReference type="PRINTS" id="PR00111">
    <property type="entry name" value="ABHYDROLASE"/>
</dbReference>
<dbReference type="SUPFAM" id="SSF53474">
    <property type="entry name" value="alpha/beta-Hydrolases"/>
    <property type="match status" value="1"/>
</dbReference>
<gene>
    <name evidence="2" type="ORF">SAMN04488238_102238</name>
</gene>
<accession>A0A1H2U0B3</accession>
<protein>
    <submittedName>
        <fullName evidence="2">3-oxoadipate enol-lactonase</fullName>
    </submittedName>
</protein>
<keyword evidence="3" id="KW-1185">Reference proteome</keyword>
<feature type="domain" description="AB hydrolase-1" evidence="1">
    <location>
        <begin position="46"/>
        <end position="257"/>
    </location>
</feature>
<name>A0A1H2U0B3_9RHOB</name>
<dbReference type="InterPro" id="IPR029058">
    <property type="entry name" value="AB_hydrolase_fold"/>
</dbReference>
<evidence type="ECO:0000313" key="3">
    <source>
        <dbReference type="Proteomes" id="UP000198539"/>
    </source>
</evidence>
<dbReference type="OrthoDB" id="3210164at2"/>
<dbReference type="InterPro" id="IPR000073">
    <property type="entry name" value="AB_hydrolase_1"/>
</dbReference>
<proteinExistence type="predicted"/>
<dbReference type="Proteomes" id="UP000198539">
    <property type="component" value="Unassembled WGS sequence"/>
</dbReference>
<sequence length="286" mass="30875">MSVVHSAHVTERRVQTARIGLHMRRAGQGPCVLYLGGSNFDMRLRCAVMQSALPAQFDVVTYEPRGLGRSDAPPGLWSMRDYADDAVSLLDTLQIPQALVLGESFGGMTALHLAAYHPDRLRGLAVMAATAGGAAGRSYPIEEWLNLDAEATALAALKVQDQRFRQLLRTDPAAAAARLAQRIAMETAFRACPANAAGYPRLLQARAGHDAVPVLPQISCPTIVMAGRHDNQASFAAVKWLSDHLPKAEFWVFDGGHGFGFATPDPMARLIAAWTAAPYSDQENCE</sequence>
<dbReference type="PANTHER" id="PTHR43433">
    <property type="entry name" value="HYDROLASE, ALPHA/BETA FOLD FAMILY PROTEIN"/>
    <property type="match status" value="1"/>
</dbReference>
<dbReference type="Pfam" id="PF00561">
    <property type="entry name" value="Abhydrolase_1"/>
    <property type="match status" value="1"/>
</dbReference>
<dbReference type="InterPro" id="IPR050471">
    <property type="entry name" value="AB_hydrolase"/>
</dbReference>
<dbReference type="Gene3D" id="3.40.50.1820">
    <property type="entry name" value="alpha/beta hydrolase"/>
    <property type="match status" value="1"/>
</dbReference>
<reference evidence="2 3" key="1">
    <citation type="submission" date="2016-10" db="EMBL/GenBank/DDBJ databases">
        <authorList>
            <person name="de Groot N.N."/>
        </authorList>
    </citation>
    <scope>NUCLEOTIDE SEQUENCE [LARGE SCALE GENOMIC DNA]</scope>
    <source>
        <strain evidence="2 3">CGMCC 1.8894</strain>
    </source>
</reference>
<organism evidence="2 3">
    <name type="scientific">Roseicitreum antarcticum</name>
    <dbReference type="NCBI Taxonomy" id="564137"/>
    <lineage>
        <taxon>Bacteria</taxon>
        <taxon>Pseudomonadati</taxon>
        <taxon>Pseudomonadota</taxon>
        <taxon>Alphaproteobacteria</taxon>
        <taxon>Rhodobacterales</taxon>
        <taxon>Paracoccaceae</taxon>
        <taxon>Roseicitreum</taxon>
    </lineage>
</organism>
<evidence type="ECO:0000259" key="1">
    <source>
        <dbReference type="Pfam" id="PF00561"/>
    </source>
</evidence>
<dbReference type="STRING" id="564137.SAMN04488238_102238"/>
<dbReference type="AlphaFoldDB" id="A0A1H2U0B3"/>
<dbReference type="PANTHER" id="PTHR43433:SF5">
    <property type="entry name" value="AB HYDROLASE-1 DOMAIN-CONTAINING PROTEIN"/>
    <property type="match status" value="1"/>
</dbReference>
<evidence type="ECO:0000313" key="2">
    <source>
        <dbReference type="EMBL" id="SDW49606.1"/>
    </source>
</evidence>
<dbReference type="EMBL" id="FNOM01000002">
    <property type="protein sequence ID" value="SDW49606.1"/>
    <property type="molecule type" value="Genomic_DNA"/>
</dbReference>